<proteinExistence type="predicted"/>
<reference evidence="2" key="2">
    <citation type="submission" date="2020-11" db="EMBL/GenBank/DDBJ databases">
        <authorList>
            <person name="McCartney M.A."/>
            <person name="Auch B."/>
            <person name="Kono T."/>
            <person name="Mallez S."/>
            <person name="Becker A."/>
            <person name="Gohl D.M."/>
            <person name="Silverstein K.A.T."/>
            <person name="Koren S."/>
            <person name="Bechman K.B."/>
            <person name="Herman A."/>
            <person name="Abrahante J.E."/>
            <person name="Garbe J."/>
        </authorList>
    </citation>
    <scope>NUCLEOTIDE SEQUENCE</scope>
    <source>
        <strain evidence="2">Duluth1</strain>
        <tissue evidence="2">Whole animal</tissue>
    </source>
</reference>
<dbReference type="Proteomes" id="UP000828390">
    <property type="component" value="Unassembled WGS sequence"/>
</dbReference>
<sequence length="56" mass="6369">MRPFLPFVVLVGKCWGQCPFGSPLPNFYCGRGGERCPDSYYCEIAPDDRYAVCCRK</sequence>
<keyword evidence="3" id="KW-1185">Reference proteome</keyword>
<name>A0A9D4MFA1_DREPO</name>
<dbReference type="Pfam" id="PF14625">
    <property type="entry name" value="Lustrin_cystein"/>
    <property type="match status" value="1"/>
</dbReference>
<dbReference type="InterPro" id="IPR028150">
    <property type="entry name" value="Lustrin_cystein"/>
</dbReference>
<feature type="signal peptide" evidence="1">
    <location>
        <begin position="1"/>
        <end position="16"/>
    </location>
</feature>
<gene>
    <name evidence="2" type="ORF">DPMN_000392</name>
</gene>
<accession>A0A9D4MFA1</accession>
<protein>
    <submittedName>
        <fullName evidence="2">Uncharacterized protein</fullName>
    </submittedName>
</protein>
<dbReference type="AlphaFoldDB" id="A0A9D4MFA1"/>
<reference evidence="2" key="1">
    <citation type="journal article" date="2019" name="bioRxiv">
        <title>The Genome of the Zebra Mussel, Dreissena polymorpha: A Resource for Invasive Species Research.</title>
        <authorList>
            <person name="McCartney M.A."/>
            <person name="Auch B."/>
            <person name="Kono T."/>
            <person name="Mallez S."/>
            <person name="Zhang Y."/>
            <person name="Obille A."/>
            <person name="Becker A."/>
            <person name="Abrahante J.E."/>
            <person name="Garbe J."/>
            <person name="Badalamenti J.P."/>
            <person name="Herman A."/>
            <person name="Mangelson H."/>
            <person name="Liachko I."/>
            <person name="Sullivan S."/>
            <person name="Sone E.D."/>
            <person name="Koren S."/>
            <person name="Silverstein K.A.T."/>
            <person name="Beckman K.B."/>
            <person name="Gohl D.M."/>
        </authorList>
    </citation>
    <scope>NUCLEOTIDE SEQUENCE</scope>
    <source>
        <strain evidence="2">Duluth1</strain>
        <tissue evidence="2">Whole animal</tissue>
    </source>
</reference>
<keyword evidence="1" id="KW-0732">Signal</keyword>
<evidence type="ECO:0000313" key="3">
    <source>
        <dbReference type="Proteomes" id="UP000828390"/>
    </source>
</evidence>
<feature type="chain" id="PRO_5039305469" evidence="1">
    <location>
        <begin position="17"/>
        <end position="56"/>
    </location>
</feature>
<comment type="caution">
    <text evidence="2">The sequence shown here is derived from an EMBL/GenBank/DDBJ whole genome shotgun (WGS) entry which is preliminary data.</text>
</comment>
<organism evidence="2 3">
    <name type="scientific">Dreissena polymorpha</name>
    <name type="common">Zebra mussel</name>
    <name type="synonym">Mytilus polymorpha</name>
    <dbReference type="NCBI Taxonomy" id="45954"/>
    <lineage>
        <taxon>Eukaryota</taxon>
        <taxon>Metazoa</taxon>
        <taxon>Spiralia</taxon>
        <taxon>Lophotrochozoa</taxon>
        <taxon>Mollusca</taxon>
        <taxon>Bivalvia</taxon>
        <taxon>Autobranchia</taxon>
        <taxon>Heteroconchia</taxon>
        <taxon>Euheterodonta</taxon>
        <taxon>Imparidentia</taxon>
        <taxon>Neoheterodontei</taxon>
        <taxon>Myida</taxon>
        <taxon>Dreissenoidea</taxon>
        <taxon>Dreissenidae</taxon>
        <taxon>Dreissena</taxon>
    </lineage>
</organism>
<dbReference type="EMBL" id="JAIWYP010000001">
    <property type="protein sequence ID" value="KAH3876547.1"/>
    <property type="molecule type" value="Genomic_DNA"/>
</dbReference>
<evidence type="ECO:0000256" key="1">
    <source>
        <dbReference type="SAM" id="SignalP"/>
    </source>
</evidence>
<evidence type="ECO:0000313" key="2">
    <source>
        <dbReference type="EMBL" id="KAH3876547.1"/>
    </source>
</evidence>